<dbReference type="SUPFAM" id="SSF51735">
    <property type="entry name" value="NAD(P)-binding Rossmann-fold domains"/>
    <property type="match status" value="1"/>
</dbReference>
<dbReference type="InterPro" id="IPR050425">
    <property type="entry name" value="NAD(P)_dehydrat-like"/>
</dbReference>
<accession>A0A9P6CVW6</accession>
<evidence type="ECO:0000313" key="4">
    <source>
        <dbReference type="EMBL" id="KAF9482241.1"/>
    </source>
</evidence>
<dbReference type="EMBL" id="MU155168">
    <property type="protein sequence ID" value="KAF9482241.1"/>
    <property type="molecule type" value="Genomic_DNA"/>
</dbReference>
<dbReference type="PANTHER" id="PTHR10366:SF562">
    <property type="entry name" value="ALDEHYDE REDUCTASE II (AFU_ORTHOLOGUE AFUA_1G11360)"/>
    <property type="match status" value="1"/>
</dbReference>
<dbReference type="OrthoDB" id="2735536at2759"/>
<keyword evidence="1" id="KW-0560">Oxidoreductase</keyword>
<name>A0A9P6CVW6_9AGAR</name>
<dbReference type="Gene3D" id="3.40.50.720">
    <property type="entry name" value="NAD(P)-binding Rossmann-like Domain"/>
    <property type="match status" value="1"/>
</dbReference>
<evidence type="ECO:0000256" key="1">
    <source>
        <dbReference type="ARBA" id="ARBA00023002"/>
    </source>
</evidence>
<sequence length="375" mass="41068">MSESKLIFVTGASGFLASHIIYQLLQQGHRVRATARGKKVAALKELYGAYPSIEIIEVPDIATSQFGDAFAGVDAVIHTAAPLPARVEVETLLQTATEGSLNVLCQAEAAGVRKFVVTSSTAAVVRDPATKGVTYRPEHWNPMTKEEISADDPVEAYAGAKKFSELAVWEWANAHPHVDVTTINPSYLYGPPSALTLPIAPGDFTSLSTNLTIYNLFTSPGGHLPGFGFTDFRDTARAHVGAALDLGVAGLDNDTAKQQQQQQLTPTEELWQKKRKRVIVVSPHGLVERDILDVIRKERPQIAERLIAPPEPGSEPKFDRYDADFARVAEVTGLRKEDFHTTEQTFLDTIDSLLAVEKAWQEQGFVLEEVPIMQI</sequence>
<dbReference type="GO" id="GO:0016616">
    <property type="term" value="F:oxidoreductase activity, acting on the CH-OH group of donors, NAD or NADP as acceptor"/>
    <property type="evidence" value="ECO:0007669"/>
    <property type="project" value="TreeGrafter"/>
</dbReference>
<reference evidence="4" key="1">
    <citation type="submission" date="2020-11" db="EMBL/GenBank/DDBJ databases">
        <authorList>
            <consortium name="DOE Joint Genome Institute"/>
            <person name="Ahrendt S."/>
            <person name="Riley R."/>
            <person name="Andreopoulos W."/>
            <person name="Labutti K."/>
            <person name="Pangilinan J."/>
            <person name="Ruiz-Duenas F.J."/>
            <person name="Barrasa J.M."/>
            <person name="Sanchez-Garcia M."/>
            <person name="Camarero S."/>
            <person name="Miyauchi S."/>
            <person name="Serrano A."/>
            <person name="Linde D."/>
            <person name="Babiker R."/>
            <person name="Drula E."/>
            <person name="Ayuso-Fernandez I."/>
            <person name="Pacheco R."/>
            <person name="Padilla G."/>
            <person name="Ferreira P."/>
            <person name="Barriuso J."/>
            <person name="Kellner H."/>
            <person name="Castanera R."/>
            <person name="Alfaro M."/>
            <person name="Ramirez L."/>
            <person name="Pisabarro A.G."/>
            <person name="Kuo A."/>
            <person name="Tritt A."/>
            <person name="Lipzen A."/>
            <person name="He G."/>
            <person name="Yan M."/>
            <person name="Ng V."/>
            <person name="Cullen D."/>
            <person name="Martin F."/>
            <person name="Rosso M.-N."/>
            <person name="Henrissat B."/>
            <person name="Hibbett D."/>
            <person name="Martinez A.T."/>
            <person name="Grigoriev I.V."/>
        </authorList>
    </citation>
    <scope>NUCLEOTIDE SEQUENCE</scope>
    <source>
        <strain evidence="4">CIRM-BRFM 674</strain>
    </source>
</reference>
<dbReference type="Pfam" id="PF01370">
    <property type="entry name" value="Epimerase"/>
    <property type="match status" value="1"/>
</dbReference>
<feature type="domain" description="NAD-dependent epimerase/dehydratase" evidence="3">
    <location>
        <begin position="7"/>
        <end position="192"/>
    </location>
</feature>
<dbReference type="Proteomes" id="UP000807469">
    <property type="component" value="Unassembled WGS sequence"/>
</dbReference>
<dbReference type="InterPro" id="IPR036291">
    <property type="entry name" value="NAD(P)-bd_dom_sf"/>
</dbReference>
<keyword evidence="5" id="KW-1185">Reference proteome</keyword>
<dbReference type="AlphaFoldDB" id="A0A9P6CVW6"/>
<evidence type="ECO:0000256" key="2">
    <source>
        <dbReference type="ARBA" id="ARBA00023445"/>
    </source>
</evidence>
<dbReference type="PANTHER" id="PTHR10366">
    <property type="entry name" value="NAD DEPENDENT EPIMERASE/DEHYDRATASE"/>
    <property type="match status" value="1"/>
</dbReference>
<gene>
    <name evidence="4" type="ORF">BDN70DRAFT_875353</name>
</gene>
<evidence type="ECO:0000313" key="5">
    <source>
        <dbReference type="Proteomes" id="UP000807469"/>
    </source>
</evidence>
<comment type="similarity">
    <text evidence="2">Belongs to the NAD(P)-dependent epimerase/dehydratase family. Dihydroflavonol-4-reductase subfamily.</text>
</comment>
<proteinExistence type="inferred from homology"/>
<protein>
    <submittedName>
        <fullName evidence="4">NAD(P)-binding protein</fullName>
    </submittedName>
</protein>
<dbReference type="InterPro" id="IPR001509">
    <property type="entry name" value="Epimerase_deHydtase"/>
</dbReference>
<evidence type="ECO:0000259" key="3">
    <source>
        <dbReference type="Pfam" id="PF01370"/>
    </source>
</evidence>
<comment type="caution">
    <text evidence="4">The sequence shown here is derived from an EMBL/GenBank/DDBJ whole genome shotgun (WGS) entry which is preliminary data.</text>
</comment>
<organism evidence="4 5">
    <name type="scientific">Pholiota conissans</name>
    <dbReference type="NCBI Taxonomy" id="109636"/>
    <lineage>
        <taxon>Eukaryota</taxon>
        <taxon>Fungi</taxon>
        <taxon>Dikarya</taxon>
        <taxon>Basidiomycota</taxon>
        <taxon>Agaricomycotina</taxon>
        <taxon>Agaricomycetes</taxon>
        <taxon>Agaricomycetidae</taxon>
        <taxon>Agaricales</taxon>
        <taxon>Agaricineae</taxon>
        <taxon>Strophariaceae</taxon>
        <taxon>Pholiota</taxon>
    </lineage>
</organism>